<evidence type="ECO:0000259" key="1">
    <source>
        <dbReference type="Pfam" id="PF10502"/>
    </source>
</evidence>
<evidence type="ECO:0000313" key="3">
    <source>
        <dbReference type="Proteomes" id="UP000035287"/>
    </source>
</evidence>
<reference evidence="2 3" key="1">
    <citation type="submission" date="2015-06" db="EMBL/GenBank/DDBJ databases">
        <authorList>
            <person name="Zeng Y."/>
            <person name="Huang Y."/>
        </authorList>
    </citation>
    <scope>NUCLEOTIDE SEQUENCE [LARGE SCALE GENOMIC DNA]</scope>
    <source>
        <strain evidence="2 3">PQ-2</strain>
        <plasmid evidence="3">Plasmid p2</plasmid>
    </source>
</reference>
<dbReference type="GO" id="GO:0004252">
    <property type="term" value="F:serine-type endopeptidase activity"/>
    <property type="evidence" value="ECO:0007669"/>
    <property type="project" value="InterPro"/>
</dbReference>
<keyword evidence="2" id="KW-0614">Plasmid</keyword>
<name>A0A0G3XL84_9SPHN</name>
<accession>A0A0G3XL84</accession>
<dbReference type="Pfam" id="PF10502">
    <property type="entry name" value="Peptidase_S26"/>
    <property type="match status" value="1"/>
</dbReference>
<sequence>MGLALSEGRPMPPSTEHSHQVRRWLAIGGLGLCLAGSSALAAWRDEHVLLINTTQSLPNWAFWVDRSRVPQRGDFVVFNPPRTPLIVAHFGKAPAPFAKRVLGMPGDFVTRDGSVVRIDGREVARLKAFSKRGEKLVPGPVGRIPEHCYYVGTAHADGFDSRYSDVGFVCRDRIVGTGDSVL</sequence>
<dbReference type="GO" id="GO:0006465">
    <property type="term" value="P:signal peptide processing"/>
    <property type="evidence" value="ECO:0007669"/>
    <property type="project" value="InterPro"/>
</dbReference>
<dbReference type="InterPro" id="IPR019533">
    <property type="entry name" value="Peptidase_S26"/>
</dbReference>
<dbReference type="PATRIC" id="fig|1348774.3.peg.3989"/>
<dbReference type="SUPFAM" id="SSF51306">
    <property type="entry name" value="LexA/Signal peptidase"/>
    <property type="match status" value="1"/>
</dbReference>
<proteinExistence type="predicted"/>
<geneLocation type="plasmid" evidence="2 3">
    <name>p2</name>
</geneLocation>
<protein>
    <submittedName>
        <fullName evidence="2">Type VI secretion protein</fullName>
    </submittedName>
</protein>
<evidence type="ECO:0000313" key="2">
    <source>
        <dbReference type="EMBL" id="AKM12260.1"/>
    </source>
</evidence>
<dbReference type="InterPro" id="IPR036286">
    <property type="entry name" value="LexA/Signal_pep-like_sf"/>
</dbReference>
<organism evidence="2 3">
    <name type="scientific">Croceicoccus naphthovorans</name>
    <dbReference type="NCBI Taxonomy" id="1348774"/>
    <lineage>
        <taxon>Bacteria</taxon>
        <taxon>Pseudomonadati</taxon>
        <taxon>Pseudomonadota</taxon>
        <taxon>Alphaproteobacteria</taxon>
        <taxon>Sphingomonadales</taxon>
        <taxon>Erythrobacteraceae</taxon>
        <taxon>Croceicoccus</taxon>
    </lineage>
</organism>
<dbReference type="KEGG" id="cna:AB433_18910"/>
<dbReference type="AlphaFoldDB" id="A0A0G3XL84"/>
<keyword evidence="3" id="KW-1185">Reference proteome</keyword>
<dbReference type="Gene3D" id="2.10.109.10">
    <property type="entry name" value="Umud Fragment, subunit A"/>
    <property type="match status" value="1"/>
</dbReference>
<gene>
    <name evidence="2" type="ORF">AB433_18910</name>
</gene>
<dbReference type="Proteomes" id="UP000035287">
    <property type="component" value="Plasmid p2"/>
</dbReference>
<feature type="domain" description="Peptidase S26" evidence="1">
    <location>
        <begin position="23"/>
        <end position="179"/>
    </location>
</feature>
<dbReference type="EMBL" id="CP011772">
    <property type="protein sequence ID" value="AKM12260.1"/>
    <property type="molecule type" value="Genomic_DNA"/>
</dbReference>